<keyword evidence="5 11" id="KW-0812">Transmembrane</keyword>
<dbReference type="OrthoDB" id="9760620at2"/>
<evidence type="ECO:0000256" key="1">
    <source>
        <dbReference type="ARBA" id="ARBA00004571"/>
    </source>
</evidence>
<keyword evidence="4 11" id="KW-1134">Transmembrane beta strand</keyword>
<keyword evidence="10 11" id="KW-0998">Cell outer membrane</keyword>
<keyword evidence="3 11" id="KW-0813">Transport</keyword>
<evidence type="ECO:0000256" key="3">
    <source>
        <dbReference type="ARBA" id="ARBA00022448"/>
    </source>
</evidence>
<gene>
    <name evidence="16" type="ORF">A9J31_08870</name>
</gene>
<organism evidence="16 17">
    <name type="scientific">Acinetobacter gandensis</name>
    <dbReference type="NCBI Taxonomy" id="1443941"/>
    <lineage>
        <taxon>Bacteria</taxon>
        <taxon>Pseudomonadati</taxon>
        <taxon>Pseudomonadota</taxon>
        <taxon>Gammaproteobacteria</taxon>
        <taxon>Moraxellales</taxon>
        <taxon>Moraxellaceae</taxon>
        <taxon>Acinetobacter</taxon>
    </lineage>
</organism>
<dbReference type="InterPro" id="IPR000531">
    <property type="entry name" value="Beta-barrel_TonB"/>
</dbReference>
<dbReference type="InterPro" id="IPR039426">
    <property type="entry name" value="TonB-dep_rcpt-like"/>
</dbReference>
<dbReference type="Gene3D" id="2.170.130.10">
    <property type="entry name" value="TonB-dependent receptor, plug domain"/>
    <property type="match status" value="1"/>
</dbReference>
<keyword evidence="7 12" id="KW-0798">TonB box</keyword>
<comment type="similarity">
    <text evidence="2">Belongs to the TonB-dependent receptor family. Hemoglobin/haptoglobin binding protein subfamily.</text>
</comment>
<evidence type="ECO:0000256" key="8">
    <source>
        <dbReference type="ARBA" id="ARBA00023136"/>
    </source>
</evidence>
<reference evidence="17" key="1">
    <citation type="submission" date="2016-06" db="EMBL/GenBank/DDBJ databases">
        <authorList>
            <person name="Radolfova-Krizova L."/>
            <person name="Nemec A."/>
        </authorList>
    </citation>
    <scope>NUCLEOTIDE SEQUENCE [LARGE SCALE GENOMIC DNA]</scope>
    <source>
        <strain evidence="17">ANC 4275</strain>
    </source>
</reference>
<keyword evidence="8 11" id="KW-0472">Membrane</keyword>
<evidence type="ECO:0000259" key="15">
    <source>
        <dbReference type="Pfam" id="PF07715"/>
    </source>
</evidence>
<comment type="caution">
    <text evidence="16">The sequence shown here is derived from an EMBL/GenBank/DDBJ whole genome shotgun (WGS) entry which is preliminary data.</text>
</comment>
<keyword evidence="17" id="KW-1185">Reference proteome</keyword>
<dbReference type="InterPro" id="IPR036942">
    <property type="entry name" value="Beta-barrel_TonB_sf"/>
</dbReference>
<dbReference type="GO" id="GO:0044718">
    <property type="term" value="P:siderophore transmembrane transport"/>
    <property type="evidence" value="ECO:0007669"/>
    <property type="project" value="TreeGrafter"/>
</dbReference>
<dbReference type="Gene3D" id="2.40.170.20">
    <property type="entry name" value="TonB-dependent receptor, beta-barrel domain"/>
    <property type="match status" value="1"/>
</dbReference>
<evidence type="ECO:0000256" key="5">
    <source>
        <dbReference type="ARBA" id="ARBA00022692"/>
    </source>
</evidence>
<dbReference type="STRING" id="1443941.A9J31_08870"/>
<feature type="domain" description="TonB-dependent receptor plug" evidence="15">
    <location>
        <begin position="52"/>
        <end position="161"/>
    </location>
</feature>
<keyword evidence="9 16" id="KW-0675">Receptor</keyword>
<dbReference type="GO" id="GO:0009279">
    <property type="term" value="C:cell outer membrane"/>
    <property type="evidence" value="ECO:0007669"/>
    <property type="project" value="UniProtKB-SubCell"/>
</dbReference>
<evidence type="ECO:0000256" key="6">
    <source>
        <dbReference type="ARBA" id="ARBA00022729"/>
    </source>
</evidence>
<comment type="subcellular location">
    <subcellularLocation>
        <location evidence="1 11">Cell outer membrane</location>
        <topology evidence="1 11">Multi-pass membrane protein</topology>
    </subcellularLocation>
</comment>
<dbReference type="EMBL" id="LZDS01000028">
    <property type="protein sequence ID" value="OBX27882.1"/>
    <property type="molecule type" value="Genomic_DNA"/>
</dbReference>
<evidence type="ECO:0000256" key="2">
    <source>
        <dbReference type="ARBA" id="ARBA00008143"/>
    </source>
</evidence>
<dbReference type="AlphaFoldDB" id="A0A1A7RAZ9"/>
<protein>
    <submittedName>
        <fullName evidence="16">TonB-dependent receptor</fullName>
    </submittedName>
</protein>
<evidence type="ECO:0000256" key="13">
    <source>
        <dbReference type="SAM" id="SignalP"/>
    </source>
</evidence>
<dbReference type="SUPFAM" id="SSF56935">
    <property type="entry name" value="Porins"/>
    <property type="match status" value="1"/>
</dbReference>
<sequence length="703" mass="78064">MPLSVLSLMILSALAHQKSDAATAGLSENVLPEITVHVAKISTSAQKKKELEKLSGATNYIAKESLQSVIKSNNADLFENQPGIYAASSGNEGVKLSIRGSGINRAPGAHASGLYVTLDDIPFTGPGGTPYELLEPLWVDHVEVLRGANGLERGGLSLGGTINYATPIGKDAAKLQLHHEMGSRGYQKSAISSGQQIGDLDYFISLTYGENNGYQDHSSSQSKGIATNVGYQVYDNVDTRFYLRYRETDHQTPGRLTQKQIQEDPTQAVASNIDLNNHRPQPGSLWLANKTNVNLENGDLLQLALAYHHYPMDLQEGYYNTDVDYDDVSTLINYKFQREFWAKESQNTIGFRTTTHLPAGTVIERQRVNIGNYPAGTETRHYTYQGGDYVLHASNALALNSQLWLDSRLALAYTHRESEVTWPVQSEKENNREWNLLPSLGVRYQYTLDTQLFANISRSLEAPHPWSLIWGSDHYFVDQGPATGRQSAPTHLNTQTANTIELGGRGQSLVGAWNVAYYYAKVKNELLAVEIATDPKQIIAESNASDTVHQGVEIGLDSPLWQNDALGKLNLKQSYTYNDFHYKNDAVFHNNELAGIPKHIYQAELRYQHPLGFYAGLNTIYASKAPTDYANSFYVDSWQTWGATLGYTQPEKSYLAWLDFRNISDKKYASTITPGYNDNGNDPARMTPGDGFGVYAGLTYNFH</sequence>
<accession>A0A1A7RAZ9</accession>
<dbReference type="PANTHER" id="PTHR30069:SF29">
    <property type="entry name" value="HEMOGLOBIN AND HEMOGLOBIN-HAPTOGLOBIN-BINDING PROTEIN 1-RELATED"/>
    <property type="match status" value="1"/>
</dbReference>
<feature type="signal peptide" evidence="13">
    <location>
        <begin position="1"/>
        <end position="21"/>
    </location>
</feature>
<evidence type="ECO:0000256" key="7">
    <source>
        <dbReference type="ARBA" id="ARBA00023077"/>
    </source>
</evidence>
<dbReference type="InterPro" id="IPR012910">
    <property type="entry name" value="Plug_dom"/>
</dbReference>
<evidence type="ECO:0000256" key="10">
    <source>
        <dbReference type="ARBA" id="ARBA00023237"/>
    </source>
</evidence>
<feature type="chain" id="PRO_5008360696" evidence="13">
    <location>
        <begin position="22"/>
        <end position="703"/>
    </location>
</feature>
<evidence type="ECO:0000256" key="4">
    <source>
        <dbReference type="ARBA" id="ARBA00022452"/>
    </source>
</evidence>
<evidence type="ECO:0000256" key="9">
    <source>
        <dbReference type="ARBA" id="ARBA00023170"/>
    </source>
</evidence>
<evidence type="ECO:0000313" key="17">
    <source>
        <dbReference type="Proteomes" id="UP000185753"/>
    </source>
</evidence>
<dbReference type="Proteomes" id="UP000185753">
    <property type="component" value="Unassembled WGS sequence"/>
</dbReference>
<dbReference type="PANTHER" id="PTHR30069">
    <property type="entry name" value="TONB-DEPENDENT OUTER MEMBRANE RECEPTOR"/>
    <property type="match status" value="1"/>
</dbReference>
<name>A0A1A7RAZ9_9GAMM</name>
<dbReference type="Pfam" id="PF07715">
    <property type="entry name" value="Plug"/>
    <property type="match status" value="1"/>
</dbReference>
<evidence type="ECO:0000256" key="11">
    <source>
        <dbReference type="PROSITE-ProRule" id="PRU01360"/>
    </source>
</evidence>
<proteinExistence type="inferred from homology"/>
<feature type="domain" description="TonB-dependent receptor-like beta-barrel" evidence="14">
    <location>
        <begin position="214"/>
        <end position="648"/>
    </location>
</feature>
<evidence type="ECO:0000313" key="16">
    <source>
        <dbReference type="EMBL" id="OBX27882.1"/>
    </source>
</evidence>
<dbReference type="InterPro" id="IPR037066">
    <property type="entry name" value="Plug_dom_sf"/>
</dbReference>
<evidence type="ECO:0000256" key="12">
    <source>
        <dbReference type="RuleBase" id="RU003357"/>
    </source>
</evidence>
<dbReference type="Pfam" id="PF00593">
    <property type="entry name" value="TonB_dep_Rec_b-barrel"/>
    <property type="match status" value="1"/>
</dbReference>
<dbReference type="PROSITE" id="PS52016">
    <property type="entry name" value="TONB_DEPENDENT_REC_3"/>
    <property type="match status" value="1"/>
</dbReference>
<keyword evidence="6 13" id="KW-0732">Signal</keyword>
<evidence type="ECO:0000259" key="14">
    <source>
        <dbReference type="Pfam" id="PF00593"/>
    </source>
</evidence>
<dbReference type="GO" id="GO:0015344">
    <property type="term" value="F:siderophore uptake transmembrane transporter activity"/>
    <property type="evidence" value="ECO:0007669"/>
    <property type="project" value="TreeGrafter"/>
</dbReference>